<dbReference type="SUPFAM" id="SSF57424">
    <property type="entry name" value="LDL receptor-like module"/>
    <property type="match status" value="1"/>
</dbReference>
<sequence>MYGLSGRRCIPQEIMCDGYRDCSNGVDERRCGNYDKTCKVIYHHGYLECHFSRMIEVDDAWFDNKSLCVRNGVKQSFHSIASNLCNNKHRCLLGNNETHSVKVLYHCKDKHSEPTRKTSTLFSSNTPTHTKLISRKTFNMHSNRTLKSISIITLPSHEHGEEVKQVVFTYPTSSSSTLEIATSVKIHAQASPKHTAKMNITTNNKINNPFGYTKTMRTDTISTLNNNQRPTHMMHINMTLLKHDLNIDNEENKSQVALIAGSVTGVIFVICIVVLLVAVRRNIMKRTTNKGKERTTESTSNTQSRKFSNSFEGPNNIPLYSCVNNLIKSEFGKPMPQSKSISNVEYMEACDFSVQNGDYDHIERVGRRADVDMVYSLTTYQKTEDDYDISGNLIESLRSYQENSIYD</sequence>
<comment type="caution">
    <text evidence="2">Lacks conserved residue(s) required for the propagation of feature annotation.</text>
</comment>
<feature type="disulfide bond" evidence="2">
    <location>
        <begin position="16"/>
        <end position="31"/>
    </location>
</feature>
<evidence type="ECO:0000256" key="3">
    <source>
        <dbReference type="SAM" id="MobiDB-lite"/>
    </source>
</evidence>
<dbReference type="Pfam" id="PF00057">
    <property type="entry name" value="Ldl_recept_a"/>
    <property type="match status" value="1"/>
</dbReference>
<feature type="transmembrane region" description="Helical" evidence="4">
    <location>
        <begin position="256"/>
        <end position="279"/>
    </location>
</feature>
<evidence type="ECO:0000256" key="4">
    <source>
        <dbReference type="SAM" id="Phobius"/>
    </source>
</evidence>
<keyword evidence="4" id="KW-1133">Transmembrane helix</keyword>
<dbReference type="CDD" id="cd00112">
    <property type="entry name" value="LDLa"/>
    <property type="match status" value="1"/>
</dbReference>
<reference evidence="5" key="1">
    <citation type="submission" date="2018-11" db="EMBL/GenBank/DDBJ databases">
        <authorList>
            <person name="Alioto T."/>
            <person name="Alioto T."/>
        </authorList>
    </citation>
    <scope>NUCLEOTIDE SEQUENCE</scope>
</reference>
<evidence type="ECO:0000256" key="1">
    <source>
        <dbReference type="ARBA" id="ARBA00023157"/>
    </source>
</evidence>
<comment type="caution">
    <text evidence="5">The sequence shown here is derived from an EMBL/GenBank/DDBJ whole genome shotgun (WGS) entry which is preliminary data.</text>
</comment>
<name>A0A8B6DZ26_MYTGA</name>
<feature type="compositionally biased region" description="Polar residues" evidence="3">
    <location>
        <begin position="297"/>
        <end position="312"/>
    </location>
</feature>
<dbReference type="Gene3D" id="4.10.400.10">
    <property type="entry name" value="Low-density Lipoprotein Receptor"/>
    <property type="match status" value="1"/>
</dbReference>
<keyword evidence="4" id="KW-0472">Membrane</keyword>
<gene>
    <name evidence="5" type="ORF">MGAL_10B090004</name>
</gene>
<feature type="region of interest" description="Disordered" evidence="3">
    <location>
        <begin position="289"/>
        <end position="312"/>
    </location>
</feature>
<accession>A0A8B6DZ26</accession>
<dbReference type="PROSITE" id="PS50068">
    <property type="entry name" value="LDLRA_2"/>
    <property type="match status" value="1"/>
</dbReference>
<protein>
    <submittedName>
        <fullName evidence="5">Uncharacterized protein</fullName>
    </submittedName>
</protein>
<dbReference type="Proteomes" id="UP000596742">
    <property type="component" value="Unassembled WGS sequence"/>
</dbReference>
<dbReference type="EMBL" id="UYJE01004264">
    <property type="protein sequence ID" value="VDI26641.1"/>
    <property type="molecule type" value="Genomic_DNA"/>
</dbReference>
<keyword evidence="6" id="KW-1185">Reference proteome</keyword>
<dbReference type="AlphaFoldDB" id="A0A8B6DZ26"/>
<evidence type="ECO:0000256" key="2">
    <source>
        <dbReference type="PROSITE-ProRule" id="PRU00124"/>
    </source>
</evidence>
<dbReference type="InterPro" id="IPR036055">
    <property type="entry name" value="LDL_receptor-like_sf"/>
</dbReference>
<dbReference type="InterPro" id="IPR002172">
    <property type="entry name" value="LDrepeatLR_classA_rpt"/>
</dbReference>
<proteinExistence type="predicted"/>
<keyword evidence="1 2" id="KW-1015">Disulfide bond</keyword>
<organism evidence="5 6">
    <name type="scientific">Mytilus galloprovincialis</name>
    <name type="common">Mediterranean mussel</name>
    <dbReference type="NCBI Taxonomy" id="29158"/>
    <lineage>
        <taxon>Eukaryota</taxon>
        <taxon>Metazoa</taxon>
        <taxon>Spiralia</taxon>
        <taxon>Lophotrochozoa</taxon>
        <taxon>Mollusca</taxon>
        <taxon>Bivalvia</taxon>
        <taxon>Autobranchia</taxon>
        <taxon>Pteriomorphia</taxon>
        <taxon>Mytilida</taxon>
        <taxon>Mytiloidea</taxon>
        <taxon>Mytilidae</taxon>
        <taxon>Mytilinae</taxon>
        <taxon>Mytilus</taxon>
    </lineage>
</organism>
<evidence type="ECO:0000313" key="6">
    <source>
        <dbReference type="Proteomes" id="UP000596742"/>
    </source>
</evidence>
<evidence type="ECO:0000313" key="5">
    <source>
        <dbReference type="EMBL" id="VDI26641.1"/>
    </source>
</evidence>
<keyword evidence="4" id="KW-0812">Transmembrane</keyword>
<dbReference type="OrthoDB" id="10278301at2759"/>